<name>A0A0K0LBH1_9BACT</name>
<dbReference type="PANTHER" id="PTHR43656:SF2">
    <property type="entry name" value="BINDING OXIDOREDUCTASE, PUTATIVE (AFU_ORTHOLOGUE AFUA_2G08260)-RELATED"/>
    <property type="match status" value="1"/>
</dbReference>
<keyword evidence="2" id="KW-0560">Oxidoreductase</keyword>
<dbReference type="Gene3D" id="3.20.20.70">
    <property type="entry name" value="Aldolase class I"/>
    <property type="match status" value="1"/>
</dbReference>
<dbReference type="EMBL" id="KM669720">
    <property type="protein sequence ID" value="AIW81348.1"/>
    <property type="molecule type" value="Genomic_DNA"/>
</dbReference>
<evidence type="ECO:0000259" key="3">
    <source>
        <dbReference type="Pfam" id="PF00724"/>
    </source>
</evidence>
<proteinExistence type="predicted"/>
<accession>A0A0K0LBH1</accession>
<organism evidence="4">
    <name type="scientific">uncultured bacterium TB157_p</name>
    <dbReference type="NCBI Taxonomy" id="1552133"/>
    <lineage>
        <taxon>Bacteria</taxon>
        <taxon>environmental samples</taxon>
    </lineage>
</organism>
<dbReference type="PANTHER" id="PTHR43656">
    <property type="entry name" value="BINDING OXIDOREDUCTASE, PUTATIVE (AFU_ORTHOLOGUE AFUA_2G08260)-RELATED"/>
    <property type="match status" value="1"/>
</dbReference>
<dbReference type="AlphaFoldDB" id="A0A0K0LBH1"/>
<dbReference type="InterPro" id="IPR051799">
    <property type="entry name" value="NADH_flavin_oxidoreductase"/>
</dbReference>
<dbReference type="SUPFAM" id="SSF51395">
    <property type="entry name" value="FMN-linked oxidoreductases"/>
    <property type="match status" value="1"/>
</dbReference>
<protein>
    <submittedName>
        <fullName evidence="4">2,4-dienoyl-CoA reductase (NADPH)</fullName>
    </submittedName>
</protein>
<dbReference type="InterPro" id="IPR001155">
    <property type="entry name" value="OxRdtase_FMN_N"/>
</dbReference>
<dbReference type="GO" id="GO:0016491">
    <property type="term" value="F:oxidoreductase activity"/>
    <property type="evidence" value="ECO:0007669"/>
    <property type="project" value="UniProtKB-KW"/>
</dbReference>
<evidence type="ECO:0000313" key="4">
    <source>
        <dbReference type="EMBL" id="AIW81348.1"/>
    </source>
</evidence>
<evidence type="ECO:0000256" key="1">
    <source>
        <dbReference type="ARBA" id="ARBA00022630"/>
    </source>
</evidence>
<reference evidence="4" key="1">
    <citation type="submission" date="2014-09" db="EMBL/GenBank/DDBJ databases">
        <authorList>
            <person name="Magalhaes I.L.F."/>
            <person name="Oliveira U."/>
            <person name="Santos F.R."/>
            <person name="Vidigal T.H.D.A."/>
            <person name="Brescovit A.D."/>
            <person name="Santos A.J."/>
        </authorList>
    </citation>
    <scope>NUCLEOTIDE SEQUENCE</scope>
</reference>
<evidence type="ECO:0000256" key="2">
    <source>
        <dbReference type="ARBA" id="ARBA00023002"/>
    </source>
</evidence>
<dbReference type="GO" id="GO:0010181">
    <property type="term" value="F:FMN binding"/>
    <property type="evidence" value="ECO:0007669"/>
    <property type="project" value="InterPro"/>
</dbReference>
<dbReference type="InterPro" id="IPR013785">
    <property type="entry name" value="Aldolase_TIM"/>
</dbReference>
<dbReference type="Pfam" id="PF00724">
    <property type="entry name" value="Oxidored_FMN"/>
    <property type="match status" value="1"/>
</dbReference>
<feature type="domain" description="NADH:flavin oxidoreductase/NADH oxidase N-terminal" evidence="3">
    <location>
        <begin position="2"/>
        <end position="170"/>
    </location>
</feature>
<sequence length="242" mass="26577">MLSQFLSPRTNLRSDQWGRSLENRARLLITIVDAIRARVQPAFAISVKLNSADFQKGGFEPADAKAVVEMLNMRRVDLVEISGGSYESPAMHGGKQRASTIAREAYFIDFARYIQAVAAMPIMVTGGITRRAAAAGALANDQGRAGVAMVGIAQAFAFAPDLARRWKDGEADIALPSISFKKQAIASLARMSATKYQLRRMGRGKAPCARVSPLRALILQQLQTMQRNRHYQRWQADRAANA</sequence>
<keyword evidence="1" id="KW-0285">Flavoprotein</keyword>